<dbReference type="GO" id="GO:0016746">
    <property type="term" value="F:acyltransferase activity"/>
    <property type="evidence" value="ECO:0007669"/>
    <property type="project" value="UniProtKB-KW"/>
</dbReference>
<dbReference type="PANTHER" id="PTHR31623">
    <property type="entry name" value="F21J9.9"/>
    <property type="match status" value="1"/>
</dbReference>
<organism evidence="4 5">
    <name type="scientific">Papaver somniferum</name>
    <name type="common">Opium poppy</name>
    <dbReference type="NCBI Taxonomy" id="3469"/>
    <lineage>
        <taxon>Eukaryota</taxon>
        <taxon>Viridiplantae</taxon>
        <taxon>Streptophyta</taxon>
        <taxon>Embryophyta</taxon>
        <taxon>Tracheophyta</taxon>
        <taxon>Spermatophyta</taxon>
        <taxon>Magnoliopsida</taxon>
        <taxon>Ranunculales</taxon>
        <taxon>Papaveraceae</taxon>
        <taxon>Papaveroideae</taxon>
        <taxon>Papaver</taxon>
    </lineage>
</organism>
<evidence type="ECO:0000313" key="5">
    <source>
        <dbReference type="Proteomes" id="UP000316621"/>
    </source>
</evidence>
<dbReference type="Gene3D" id="3.30.559.10">
    <property type="entry name" value="Chloramphenicol acetyltransferase-like domain"/>
    <property type="match status" value="2"/>
</dbReference>
<keyword evidence="3" id="KW-0012">Acyltransferase</keyword>
<keyword evidence="2" id="KW-0808">Transferase</keyword>
<keyword evidence="5" id="KW-1185">Reference proteome</keyword>
<dbReference type="Proteomes" id="UP000316621">
    <property type="component" value="Chromosome 2"/>
</dbReference>
<evidence type="ECO:0000313" key="4">
    <source>
        <dbReference type="EMBL" id="RZC49543.1"/>
    </source>
</evidence>
<sequence>MSFTVEVISKENIKPSTPTSYQLKNYSLSLIDQHLLPSFIPVLLFYPAAADDNNQHGDSTSILKRSLSETLVHFYPLAGRMKDNIVVDCNDQGVEFFEVKVGGTMCDFLMKPDEQLSGLLPSEAVCMIYVREAQTTIPASRTTSIISPSVSSKLRPTFESASLFPPIKQLISPPSGVTPTLLDSYPSEESKPVSKIIRKRFVFDAIMINSVREKLLALMADKYKCRRPTRVEVVSALIWKSFVKLATPAESSSVTVRHAVNLRKRLDPPLPDVSFGNLIEFTSAAIEETSRKTTTQGTTSSTSSKLHDELNEFVSQLRESISKIQKGDHDFDLENTENGERHLWMSSWCNFGFYDIDFGWGKPIWVTTAAIMFAGSEGLFLMNDTRCGEGIEVWGILVEEDMVKFQHNLSELLDRI</sequence>
<accession>A0A4Y7IKX5</accession>
<dbReference type="AlphaFoldDB" id="A0A4Y7IKX5"/>
<evidence type="ECO:0000256" key="1">
    <source>
        <dbReference type="ARBA" id="ARBA00009861"/>
    </source>
</evidence>
<evidence type="ECO:0000256" key="2">
    <source>
        <dbReference type="ARBA" id="ARBA00022679"/>
    </source>
</evidence>
<gene>
    <name evidence="4" type="ORF">C5167_017958</name>
</gene>
<reference evidence="4 5" key="1">
    <citation type="journal article" date="2018" name="Science">
        <title>The opium poppy genome and morphinan production.</title>
        <authorList>
            <person name="Guo L."/>
            <person name="Winzer T."/>
            <person name="Yang X."/>
            <person name="Li Y."/>
            <person name="Ning Z."/>
            <person name="He Z."/>
            <person name="Teodor R."/>
            <person name="Lu Y."/>
            <person name="Bowser T.A."/>
            <person name="Graham I.A."/>
            <person name="Ye K."/>
        </authorList>
    </citation>
    <scope>NUCLEOTIDE SEQUENCE [LARGE SCALE GENOMIC DNA]</scope>
    <source>
        <strain evidence="5">cv. HN1</strain>
        <tissue evidence="4">Leaves</tissue>
    </source>
</reference>
<comment type="similarity">
    <text evidence="1">Belongs to the plant acyltransferase family.</text>
</comment>
<dbReference type="EMBL" id="CM010716">
    <property type="protein sequence ID" value="RZC49543.1"/>
    <property type="molecule type" value="Genomic_DNA"/>
</dbReference>
<evidence type="ECO:0000256" key="3">
    <source>
        <dbReference type="ARBA" id="ARBA00023315"/>
    </source>
</evidence>
<name>A0A4Y7IKX5_PAPSO</name>
<dbReference type="PANTHER" id="PTHR31623:SF17">
    <property type="entry name" value="F21J9.9"/>
    <property type="match status" value="1"/>
</dbReference>
<dbReference type="Gramene" id="RZC49543">
    <property type="protein sequence ID" value="RZC49543"/>
    <property type="gene ID" value="C5167_017958"/>
</dbReference>
<dbReference type="InterPro" id="IPR023213">
    <property type="entry name" value="CAT-like_dom_sf"/>
</dbReference>
<dbReference type="Pfam" id="PF02458">
    <property type="entry name" value="Transferase"/>
    <property type="match status" value="2"/>
</dbReference>
<protein>
    <submittedName>
        <fullName evidence="4">Uncharacterized protein</fullName>
    </submittedName>
</protein>
<proteinExistence type="inferred from homology"/>